<dbReference type="EC" id="1.5.1.2" evidence="9 10"/>
<keyword evidence="7 9" id="KW-0560">Oxidoreductase</keyword>
<dbReference type="PROSITE" id="PS00521">
    <property type="entry name" value="P5CR"/>
    <property type="match status" value="1"/>
</dbReference>
<dbReference type="NCBIfam" id="TIGR00112">
    <property type="entry name" value="proC"/>
    <property type="match status" value="1"/>
</dbReference>
<dbReference type="InterPro" id="IPR036291">
    <property type="entry name" value="NAD(P)-bd_dom_sf"/>
</dbReference>
<keyword evidence="4 9" id="KW-0028">Amino-acid biosynthesis</keyword>
<evidence type="ECO:0000256" key="12">
    <source>
        <dbReference type="RuleBase" id="RU003903"/>
    </source>
</evidence>
<comment type="function">
    <text evidence="8 9">Catalyzes the reduction of 1-pyrroline-5-carboxylate (PCA) to L-proline.</text>
</comment>
<comment type="similarity">
    <text evidence="2 9 12">Belongs to the pyrroline-5-carboxylate reductase family.</text>
</comment>
<evidence type="ECO:0000259" key="13">
    <source>
        <dbReference type="Pfam" id="PF03807"/>
    </source>
</evidence>
<evidence type="ECO:0000259" key="14">
    <source>
        <dbReference type="Pfam" id="PF14748"/>
    </source>
</evidence>
<evidence type="ECO:0000256" key="4">
    <source>
        <dbReference type="ARBA" id="ARBA00022605"/>
    </source>
</evidence>
<dbReference type="Gene3D" id="1.10.3730.10">
    <property type="entry name" value="ProC C-terminal domain-like"/>
    <property type="match status" value="1"/>
</dbReference>
<comment type="pathway">
    <text evidence="9 12">Amino-acid biosynthesis; L-proline biosynthesis; L-proline from L-glutamate 5-semialdehyde: step 1/1.</text>
</comment>
<dbReference type="InterPro" id="IPR053790">
    <property type="entry name" value="P5CR-like_CS"/>
</dbReference>
<keyword evidence="3 9" id="KW-0963">Cytoplasm</keyword>
<dbReference type="HAMAP" id="MF_01925">
    <property type="entry name" value="P5C_reductase"/>
    <property type="match status" value="1"/>
</dbReference>
<dbReference type="SUPFAM" id="SSF48179">
    <property type="entry name" value="6-phosphogluconate dehydrogenase C-terminal domain-like"/>
    <property type="match status" value="1"/>
</dbReference>
<evidence type="ECO:0000313" key="15">
    <source>
        <dbReference type="EMBL" id="NEZ59156.1"/>
    </source>
</evidence>
<protein>
    <recommendedName>
        <fullName evidence="9 10">Pyrroline-5-carboxylate reductase</fullName>
        <shortName evidence="9">P5C reductase</shortName>
        <shortName evidence="9">P5CR</shortName>
        <ecNumber evidence="9 10">1.5.1.2</ecNumber>
    </recommendedName>
    <alternativeName>
        <fullName evidence="9">PCA reductase</fullName>
    </alternativeName>
</protein>
<dbReference type="RefSeq" id="WP_163666281.1">
    <property type="nucleotide sequence ID" value="NZ_QXHD01000004.1"/>
</dbReference>
<comment type="catalytic activity">
    <reaction evidence="9 12">
        <text>L-proline + NADP(+) = (S)-1-pyrroline-5-carboxylate + NADPH + 2 H(+)</text>
        <dbReference type="Rhea" id="RHEA:14109"/>
        <dbReference type="ChEBI" id="CHEBI:15378"/>
        <dbReference type="ChEBI" id="CHEBI:17388"/>
        <dbReference type="ChEBI" id="CHEBI:57783"/>
        <dbReference type="ChEBI" id="CHEBI:58349"/>
        <dbReference type="ChEBI" id="CHEBI:60039"/>
        <dbReference type="EC" id="1.5.1.2"/>
    </reaction>
</comment>
<organism evidence="15 16">
    <name type="scientific">Adonisia turfae CCMR0081</name>
    <dbReference type="NCBI Taxonomy" id="2292702"/>
    <lineage>
        <taxon>Bacteria</taxon>
        <taxon>Bacillati</taxon>
        <taxon>Cyanobacteriota</taxon>
        <taxon>Adonisia</taxon>
        <taxon>Adonisia turfae</taxon>
    </lineage>
</organism>
<keyword evidence="16" id="KW-1185">Reference proteome</keyword>
<evidence type="ECO:0000256" key="2">
    <source>
        <dbReference type="ARBA" id="ARBA00005525"/>
    </source>
</evidence>
<dbReference type="PANTHER" id="PTHR11645">
    <property type="entry name" value="PYRROLINE-5-CARBOXYLATE REDUCTASE"/>
    <property type="match status" value="1"/>
</dbReference>
<dbReference type="InterPro" id="IPR028939">
    <property type="entry name" value="P5C_Rdtase_cat_N"/>
</dbReference>
<dbReference type="Proteomes" id="UP000481033">
    <property type="component" value="Unassembled WGS sequence"/>
</dbReference>
<dbReference type="InterPro" id="IPR029036">
    <property type="entry name" value="P5CR_dimer"/>
</dbReference>
<dbReference type="SUPFAM" id="SSF51735">
    <property type="entry name" value="NAD(P)-binding Rossmann-fold domains"/>
    <property type="match status" value="1"/>
</dbReference>
<dbReference type="GO" id="GO:0055129">
    <property type="term" value="P:L-proline biosynthetic process"/>
    <property type="evidence" value="ECO:0007669"/>
    <property type="project" value="UniProtKB-UniRule"/>
</dbReference>
<accession>A0A6M0RSM0</accession>
<feature type="binding site" evidence="11">
    <location>
        <position position="57"/>
    </location>
    <ligand>
        <name>NADPH</name>
        <dbReference type="ChEBI" id="CHEBI:57783"/>
    </ligand>
</feature>
<dbReference type="UniPathway" id="UPA00098">
    <property type="reaction ID" value="UER00361"/>
</dbReference>
<sequence length="269" mass="28076">MPGKLGIIGGGVMGEALLSCLLSKRMYTPDAILVSDLSHERRQLLIEQYDIRTTHSNREVIEHSDVIVLATKPQVFDSVARDFSGIVVSESPLVISILAGVSIVRLEQAVPGWPVIRAMPNTPATVGCGMTAIAIGSRAIAEHVEIAQQLFSTVGEVVQVAEPLLDGVTGLSGSGPAYVAIVIEALADGGVASGLSRTTANRLALQTVLGTAQLLQKTGMHPAVLKDRVTSPGGTTISGIACLEELGLRSALIEAVRAASSRSRELGNQ</sequence>
<dbReference type="Pfam" id="PF14748">
    <property type="entry name" value="P5CR_dimer"/>
    <property type="match status" value="1"/>
</dbReference>
<keyword evidence="6 9" id="KW-0521">NADP</keyword>
<feature type="binding site" evidence="11">
    <location>
        <begin position="8"/>
        <end position="13"/>
    </location>
    <ligand>
        <name>NADP(+)</name>
        <dbReference type="ChEBI" id="CHEBI:58349"/>
    </ligand>
</feature>
<comment type="catalytic activity">
    <reaction evidence="9">
        <text>L-proline + NAD(+) = (S)-1-pyrroline-5-carboxylate + NADH + 2 H(+)</text>
        <dbReference type="Rhea" id="RHEA:14105"/>
        <dbReference type="ChEBI" id="CHEBI:15378"/>
        <dbReference type="ChEBI" id="CHEBI:17388"/>
        <dbReference type="ChEBI" id="CHEBI:57540"/>
        <dbReference type="ChEBI" id="CHEBI:57945"/>
        <dbReference type="ChEBI" id="CHEBI:60039"/>
        <dbReference type="EC" id="1.5.1.2"/>
    </reaction>
</comment>
<evidence type="ECO:0000256" key="7">
    <source>
        <dbReference type="ARBA" id="ARBA00023002"/>
    </source>
</evidence>
<dbReference type="FunFam" id="3.40.50.720:FF:000190">
    <property type="entry name" value="Pyrroline-5-carboxylate reductase"/>
    <property type="match status" value="1"/>
</dbReference>
<evidence type="ECO:0000256" key="8">
    <source>
        <dbReference type="ARBA" id="ARBA00058118"/>
    </source>
</evidence>
<feature type="domain" description="Pyrroline-5-carboxylate reductase dimerisation" evidence="14">
    <location>
        <begin position="162"/>
        <end position="266"/>
    </location>
</feature>
<reference evidence="15 16" key="1">
    <citation type="journal article" date="2020" name="Microb. Ecol.">
        <title>Ecogenomics of the Marine Benthic Filamentous Cyanobacterium Adonisia.</title>
        <authorList>
            <person name="Walter J.M."/>
            <person name="Coutinho F.H."/>
            <person name="Leomil L."/>
            <person name="Hargreaves P.I."/>
            <person name="Campeao M.E."/>
            <person name="Vieira V.V."/>
            <person name="Silva B.S."/>
            <person name="Fistarol G.O."/>
            <person name="Salomon P.S."/>
            <person name="Sawabe T."/>
            <person name="Mino S."/>
            <person name="Hosokawa M."/>
            <person name="Miyashita H."/>
            <person name="Maruyama F."/>
            <person name="van Verk M.C."/>
            <person name="Dutilh B.E."/>
            <person name="Thompson C.C."/>
            <person name="Thompson F.L."/>
        </authorList>
    </citation>
    <scope>NUCLEOTIDE SEQUENCE [LARGE SCALE GENOMIC DNA]</scope>
    <source>
        <strain evidence="15 16">CCMR0081</strain>
    </source>
</reference>
<evidence type="ECO:0000256" key="6">
    <source>
        <dbReference type="ARBA" id="ARBA00022857"/>
    </source>
</evidence>
<dbReference type="PIRSF" id="PIRSF000193">
    <property type="entry name" value="Pyrrol-5-carb_rd"/>
    <property type="match status" value="1"/>
</dbReference>
<evidence type="ECO:0000256" key="3">
    <source>
        <dbReference type="ARBA" id="ARBA00022490"/>
    </source>
</evidence>
<comment type="subcellular location">
    <subcellularLocation>
        <location evidence="1 9">Cytoplasm</location>
    </subcellularLocation>
</comment>
<proteinExistence type="inferred from homology"/>
<dbReference type="Gene3D" id="3.40.50.720">
    <property type="entry name" value="NAD(P)-binding Rossmann-like Domain"/>
    <property type="match status" value="1"/>
</dbReference>
<dbReference type="InterPro" id="IPR008927">
    <property type="entry name" value="6-PGluconate_DH-like_C_sf"/>
</dbReference>
<feature type="domain" description="Pyrroline-5-carboxylate reductase catalytic N-terminal" evidence="13">
    <location>
        <begin position="4"/>
        <end position="100"/>
    </location>
</feature>
<evidence type="ECO:0000256" key="11">
    <source>
        <dbReference type="PIRSR" id="PIRSR000193-1"/>
    </source>
</evidence>
<dbReference type="Pfam" id="PF03807">
    <property type="entry name" value="F420_oxidored"/>
    <property type="match status" value="1"/>
</dbReference>
<feature type="binding site" evidence="11">
    <location>
        <begin position="70"/>
        <end position="73"/>
    </location>
    <ligand>
        <name>NADP(+)</name>
        <dbReference type="ChEBI" id="CHEBI:58349"/>
    </ligand>
</feature>
<comment type="caution">
    <text evidence="15">The sequence shown here is derived from an EMBL/GenBank/DDBJ whole genome shotgun (WGS) entry which is preliminary data.</text>
</comment>
<dbReference type="PANTHER" id="PTHR11645:SF0">
    <property type="entry name" value="PYRROLINE-5-CARBOXYLATE REDUCTASE 3"/>
    <property type="match status" value="1"/>
</dbReference>
<evidence type="ECO:0000256" key="5">
    <source>
        <dbReference type="ARBA" id="ARBA00022650"/>
    </source>
</evidence>
<evidence type="ECO:0000256" key="10">
    <source>
        <dbReference type="NCBIfam" id="TIGR00112"/>
    </source>
</evidence>
<evidence type="ECO:0000313" key="16">
    <source>
        <dbReference type="Proteomes" id="UP000481033"/>
    </source>
</evidence>
<evidence type="ECO:0000256" key="1">
    <source>
        <dbReference type="ARBA" id="ARBA00004496"/>
    </source>
</evidence>
<gene>
    <name evidence="9 15" type="primary">proC</name>
    <name evidence="15" type="ORF">DXZ20_26640</name>
</gene>
<keyword evidence="5 9" id="KW-0641">Proline biosynthesis</keyword>
<dbReference type="EMBL" id="QXHD01000004">
    <property type="protein sequence ID" value="NEZ59156.1"/>
    <property type="molecule type" value="Genomic_DNA"/>
</dbReference>
<name>A0A6M0RSM0_9CYAN</name>
<dbReference type="GO" id="GO:0004735">
    <property type="term" value="F:pyrroline-5-carboxylate reductase activity"/>
    <property type="evidence" value="ECO:0007669"/>
    <property type="project" value="UniProtKB-UniRule"/>
</dbReference>
<dbReference type="FunFam" id="1.10.3730.10:FF:000001">
    <property type="entry name" value="Pyrroline-5-carboxylate reductase"/>
    <property type="match status" value="1"/>
</dbReference>
<dbReference type="GO" id="GO:0005737">
    <property type="term" value="C:cytoplasm"/>
    <property type="evidence" value="ECO:0007669"/>
    <property type="project" value="UniProtKB-SubCell"/>
</dbReference>
<evidence type="ECO:0000256" key="9">
    <source>
        <dbReference type="HAMAP-Rule" id="MF_01925"/>
    </source>
</evidence>
<dbReference type="InterPro" id="IPR000304">
    <property type="entry name" value="Pyrroline-COOH_reductase"/>
</dbReference>
<dbReference type="AlphaFoldDB" id="A0A6M0RSM0"/>